<proteinExistence type="inferred from homology"/>
<reference evidence="4 5" key="1">
    <citation type="journal article" date="2018" name="Sci. Rep.">
        <title>Comparative genomics provides insights into the lifestyle and reveals functional heterogeneity of dark septate endophytic fungi.</title>
        <authorList>
            <person name="Knapp D.G."/>
            <person name="Nemeth J.B."/>
            <person name="Barry K."/>
            <person name="Hainaut M."/>
            <person name="Henrissat B."/>
            <person name="Johnson J."/>
            <person name="Kuo A."/>
            <person name="Lim J.H.P."/>
            <person name="Lipzen A."/>
            <person name="Nolan M."/>
            <person name="Ohm R.A."/>
            <person name="Tamas L."/>
            <person name="Grigoriev I.V."/>
            <person name="Spatafora J.W."/>
            <person name="Nagy L.G."/>
            <person name="Kovacs G.M."/>
        </authorList>
    </citation>
    <scope>NUCLEOTIDE SEQUENCE [LARGE SCALE GENOMIC DNA]</scope>
    <source>
        <strain evidence="4 5">DSE2036</strain>
    </source>
</reference>
<dbReference type="SUPFAM" id="SSF51735">
    <property type="entry name" value="NAD(P)-binding Rossmann-fold domains"/>
    <property type="match status" value="1"/>
</dbReference>
<dbReference type="PANTHER" id="PTHR43054">
    <property type="match status" value="1"/>
</dbReference>
<feature type="domain" description="GFO/IDH/MocA-like oxidoreductase" evidence="3">
    <location>
        <begin position="170"/>
        <end position="262"/>
    </location>
</feature>
<dbReference type="Proteomes" id="UP000244855">
    <property type="component" value="Unassembled WGS sequence"/>
</dbReference>
<evidence type="ECO:0000259" key="3">
    <source>
        <dbReference type="Pfam" id="PF22725"/>
    </source>
</evidence>
<dbReference type="EMBL" id="KZ805476">
    <property type="protein sequence ID" value="PVH96049.1"/>
    <property type="molecule type" value="Genomic_DNA"/>
</dbReference>
<protein>
    <submittedName>
        <fullName evidence="4">Oxidoreductase</fullName>
    </submittedName>
</protein>
<dbReference type="SUPFAM" id="SSF55347">
    <property type="entry name" value="Glyceraldehyde-3-phosphate dehydrogenase-like, C-terminal domain"/>
    <property type="match status" value="1"/>
</dbReference>
<feature type="domain" description="Gfo/Idh/MocA-like oxidoreductase N-terminal" evidence="2">
    <location>
        <begin position="2"/>
        <end position="127"/>
    </location>
</feature>
<dbReference type="OrthoDB" id="2129491at2759"/>
<dbReference type="PANTHER" id="PTHR43054:SF1">
    <property type="entry name" value="SCYLLO-INOSITOL 2-DEHYDROGENASE (NADP(+)) IOLU"/>
    <property type="match status" value="1"/>
</dbReference>
<dbReference type="GO" id="GO:0000166">
    <property type="term" value="F:nucleotide binding"/>
    <property type="evidence" value="ECO:0007669"/>
    <property type="project" value="InterPro"/>
</dbReference>
<dbReference type="Pfam" id="PF22725">
    <property type="entry name" value="GFO_IDH_MocA_C3"/>
    <property type="match status" value="1"/>
</dbReference>
<gene>
    <name evidence="4" type="ORF">DM02DRAFT_617493</name>
</gene>
<dbReference type="STRING" id="97972.A0A2V1DFT6"/>
<dbReference type="AlphaFoldDB" id="A0A2V1DFT6"/>
<evidence type="ECO:0000313" key="5">
    <source>
        <dbReference type="Proteomes" id="UP000244855"/>
    </source>
</evidence>
<sequence length="348" mass="38054">MINLGVIGTGWITSSFVRSAQSTSSYTLRAVYSRSLETAETFASKHASSSSSSSSSFSIKTYTSIADLVNDADIDTVYIASPNILHFTQAKESLTAGKNVILEKPSCSTVDQLDQLFALAQSKKVFLLEAWRHIQEPNFKTLKTAIDTHLGGRASLHSASLHYEQFSSRFDKLLAGELPNIFNLEMGGGALVDLGIYTVAAAIWLFGTPASSRYFPTKLSSGADGGGHLILTYDDNFVVHLSSSKMHNSTAPSEIYSHRGTLSVPTITDVQGVTFWDPRAKKREVLAGEDTAVEKGELNLSAEAREFARIIGERDWEAAGQLEVHSREVLRVVERARRENGLRFPGEE</sequence>
<dbReference type="Gene3D" id="3.40.50.720">
    <property type="entry name" value="NAD(P)-binding Rossmann-like Domain"/>
    <property type="match status" value="1"/>
</dbReference>
<evidence type="ECO:0000313" key="4">
    <source>
        <dbReference type="EMBL" id="PVH96049.1"/>
    </source>
</evidence>
<dbReference type="InterPro" id="IPR000683">
    <property type="entry name" value="Gfo/Idh/MocA-like_OxRdtase_N"/>
</dbReference>
<organism evidence="4 5">
    <name type="scientific">Periconia macrospinosa</name>
    <dbReference type="NCBI Taxonomy" id="97972"/>
    <lineage>
        <taxon>Eukaryota</taxon>
        <taxon>Fungi</taxon>
        <taxon>Dikarya</taxon>
        <taxon>Ascomycota</taxon>
        <taxon>Pezizomycotina</taxon>
        <taxon>Dothideomycetes</taxon>
        <taxon>Pleosporomycetidae</taxon>
        <taxon>Pleosporales</taxon>
        <taxon>Massarineae</taxon>
        <taxon>Periconiaceae</taxon>
        <taxon>Periconia</taxon>
    </lineage>
</organism>
<dbReference type="Pfam" id="PF01408">
    <property type="entry name" value="GFO_IDH_MocA"/>
    <property type="match status" value="1"/>
</dbReference>
<accession>A0A2V1DFT6</accession>
<evidence type="ECO:0000256" key="1">
    <source>
        <dbReference type="ARBA" id="ARBA00010928"/>
    </source>
</evidence>
<keyword evidence="5" id="KW-1185">Reference proteome</keyword>
<name>A0A2V1DFT6_9PLEO</name>
<evidence type="ECO:0000259" key="2">
    <source>
        <dbReference type="Pfam" id="PF01408"/>
    </source>
</evidence>
<dbReference type="Gene3D" id="3.30.360.10">
    <property type="entry name" value="Dihydrodipicolinate Reductase, domain 2"/>
    <property type="match status" value="1"/>
</dbReference>
<dbReference type="InterPro" id="IPR055170">
    <property type="entry name" value="GFO_IDH_MocA-like_dom"/>
</dbReference>
<dbReference type="InterPro" id="IPR036291">
    <property type="entry name" value="NAD(P)-bd_dom_sf"/>
</dbReference>
<comment type="similarity">
    <text evidence="1">Belongs to the Gfo/Idh/MocA family.</text>
</comment>